<dbReference type="RefSeq" id="WP_093824397.1">
    <property type="nucleotide sequence ID" value="NZ_JAVRES010000004.1"/>
</dbReference>
<name>A0ABD5EMW9_9ACTN</name>
<gene>
    <name evidence="1" type="ORF">RM877_13215</name>
</gene>
<organism evidence="1 2">
    <name type="scientific">Streptomyces doudnae</name>
    <dbReference type="NCBI Taxonomy" id="3075536"/>
    <lineage>
        <taxon>Bacteria</taxon>
        <taxon>Bacillati</taxon>
        <taxon>Actinomycetota</taxon>
        <taxon>Actinomycetes</taxon>
        <taxon>Kitasatosporales</taxon>
        <taxon>Streptomycetaceae</taxon>
        <taxon>Streptomyces</taxon>
    </lineage>
</organism>
<dbReference type="AlphaFoldDB" id="A0ABD5EMW9"/>
<comment type="caution">
    <text evidence="1">The sequence shown here is derived from an EMBL/GenBank/DDBJ whole genome shotgun (WGS) entry which is preliminary data.</text>
</comment>
<dbReference type="EMBL" id="JAVRES010000004">
    <property type="protein sequence ID" value="MDT0435645.1"/>
    <property type="molecule type" value="Genomic_DNA"/>
</dbReference>
<proteinExistence type="predicted"/>
<protein>
    <submittedName>
        <fullName evidence="1">Uncharacterized protein</fullName>
    </submittedName>
</protein>
<dbReference type="Proteomes" id="UP001183535">
    <property type="component" value="Unassembled WGS sequence"/>
</dbReference>
<keyword evidence="2" id="KW-1185">Reference proteome</keyword>
<accession>A0ABD5EMW9</accession>
<evidence type="ECO:0000313" key="1">
    <source>
        <dbReference type="EMBL" id="MDT0435645.1"/>
    </source>
</evidence>
<reference evidence="2" key="1">
    <citation type="submission" date="2023-07" db="EMBL/GenBank/DDBJ databases">
        <title>30 novel species of actinomycetes from the DSMZ collection.</title>
        <authorList>
            <person name="Nouioui I."/>
        </authorList>
    </citation>
    <scope>NUCLEOTIDE SEQUENCE [LARGE SCALE GENOMIC DNA]</scope>
    <source>
        <strain evidence="2">DSM 41981</strain>
    </source>
</reference>
<sequence length="191" mass="20832">MKHTPEHLFTARHRALRKILGSAVRLGVLSDAANQIESLPQDWELDPGRGDAVLHLRQWAQSSTPVALNLDWAGSVDYPDGTALTERAVIRCASDAGIAVNVEILPEERVRLASLLDVELRDLAAVCPTRGCGTDHDFDPVDMFGWTRLLVAGTDDVYRWYCTPTCVSNALARAGETLAAADQRAELDGDL</sequence>
<evidence type="ECO:0000313" key="2">
    <source>
        <dbReference type="Proteomes" id="UP001183535"/>
    </source>
</evidence>